<proteinExistence type="predicted"/>
<gene>
    <name evidence="2" type="primary">sqr</name>
    <name evidence="2" type="ORF">ADA01nite_28740</name>
</gene>
<dbReference type="PRINTS" id="PR00368">
    <property type="entry name" value="FADPNR"/>
</dbReference>
<dbReference type="OrthoDB" id="9805710at2"/>
<protein>
    <submittedName>
        <fullName evidence="2">Sulfide-quinone reductase</fullName>
    </submittedName>
</protein>
<comment type="caution">
    <text evidence="2">The sequence shown here is derived from an EMBL/GenBank/DDBJ whole genome shotgun (WGS) entry which is preliminary data.</text>
</comment>
<dbReference type="EMBL" id="BJXX01000132">
    <property type="protein sequence ID" value="GEN35414.1"/>
    <property type="molecule type" value="Genomic_DNA"/>
</dbReference>
<dbReference type="SUPFAM" id="SSF51905">
    <property type="entry name" value="FAD/NAD(P)-binding domain"/>
    <property type="match status" value="1"/>
</dbReference>
<sequence>MRIVILGGGFGGLNAALLLGKALQSTPHEIVLLSDAPCFLFRPSLIWVPFNKRQIKEISFPLNEILQKVRVQFMQKRVVSILPKEKQILCENGTRLIYDYLIIATGAVPAWEQIEGLKGNTASVYNAHAALQTKRRVGEIKVGQPILIGVAQQNPSQGMAYEFLFELHAFLHERNVQCPITFFTYEKELFNHKGKKVTLILEKHMKEKQISHYSDVSITKVEPGCLQLSNGVSLPYSFSLILPPYKGAEFIFASPDLDHENGLLVTNKGLQSTQWENIYVVGDANAMKEYKSGRAAEVQGKIAARNILNRIQGHSRQQEYHPDMLYVMELGTDGGMFVIRYPGSREGTPYFEWAVDGYLPHLMKLAFEKYYSWKLS</sequence>
<name>A0A511V8Y0_9BACL</name>
<dbReference type="PANTHER" id="PTHR43755:SF1">
    <property type="entry name" value="FAD-DEPENDENT PYRIDINE NUCLEOTIDE-DISULPHIDE OXIDOREDUCTASE"/>
    <property type="match status" value="1"/>
</dbReference>
<dbReference type="Pfam" id="PF07992">
    <property type="entry name" value="Pyr_redox_2"/>
    <property type="match status" value="1"/>
</dbReference>
<dbReference type="PANTHER" id="PTHR43755">
    <property type="match status" value="1"/>
</dbReference>
<evidence type="ECO:0000259" key="1">
    <source>
        <dbReference type="Pfam" id="PF07992"/>
    </source>
</evidence>
<dbReference type="Proteomes" id="UP000321157">
    <property type="component" value="Unassembled WGS sequence"/>
</dbReference>
<keyword evidence="3" id="KW-1185">Reference proteome</keyword>
<dbReference type="AlphaFoldDB" id="A0A511V8Y0"/>
<reference evidence="2 3" key="1">
    <citation type="submission" date="2019-07" db="EMBL/GenBank/DDBJ databases">
        <title>Whole genome shotgun sequence of Aneurinibacillus danicus NBRC 102444.</title>
        <authorList>
            <person name="Hosoyama A."/>
            <person name="Uohara A."/>
            <person name="Ohji S."/>
            <person name="Ichikawa N."/>
        </authorList>
    </citation>
    <scope>NUCLEOTIDE SEQUENCE [LARGE SCALE GENOMIC DNA]</scope>
    <source>
        <strain evidence="2 3">NBRC 102444</strain>
    </source>
</reference>
<dbReference type="GO" id="GO:0016491">
    <property type="term" value="F:oxidoreductase activity"/>
    <property type="evidence" value="ECO:0007669"/>
    <property type="project" value="InterPro"/>
</dbReference>
<dbReference type="InterPro" id="IPR023753">
    <property type="entry name" value="FAD/NAD-binding_dom"/>
</dbReference>
<dbReference type="Gene3D" id="3.50.50.100">
    <property type="match status" value="1"/>
</dbReference>
<dbReference type="RefSeq" id="WP_146810948.1">
    <property type="nucleotide sequence ID" value="NZ_BJXX01000132.1"/>
</dbReference>
<dbReference type="InterPro" id="IPR052541">
    <property type="entry name" value="SQRD"/>
</dbReference>
<accession>A0A511V8Y0</accession>
<evidence type="ECO:0000313" key="2">
    <source>
        <dbReference type="EMBL" id="GEN35414.1"/>
    </source>
</evidence>
<organism evidence="2 3">
    <name type="scientific">Aneurinibacillus danicus</name>
    <dbReference type="NCBI Taxonomy" id="267746"/>
    <lineage>
        <taxon>Bacteria</taxon>
        <taxon>Bacillati</taxon>
        <taxon>Bacillota</taxon>
        <taxon>Bacilli</taxon>
        <taxon>Bacillales</taxon>
        <taxon>Paenibacillaceae</taxon>
        <taxon>Aneurinibacillus group</taxon>
        <taxon>Aneurinibacillus</taxon>
    </lineage>
</organism>
<dbReference type="InterPro" id="IPR036188">
    <property type="entry name" value="FAD/NAD-bd_sf"/>
</dbReference>
<feature type="domain" description="FAD/NAD(P)-binding" evidence="1">
    <location>
        <begin position="1"/>
        <end position="123"/>
    </location>
</feature>
<evidence type="ECO:0000313" key="3">
    <source>
        <dbReference type="Proteomes" id="UP000321157"/>
    </source>
</evidence>